<dbReference type="RefSeq" id="XP_016758040.1">
    <property type="nucleotide sequence ID" value="XM_016909917.1"/>
</dbReference>
<keyword evidence="2" id="KW-0547">Nucleotide-binding</keyword>
<evidence type="ECO:0000256" key="5">
    <source>
        <dbReference type="ARBA" id="ARBA00023254"/>
    </source>
</evidence>
<dbReference type="Gene3D" id="3.30.420.110">
    <property type="entry name" value="MutS, connector domain"/>
    <property type="match status" value="1"/>
</dbReference>
<dbReference type="Proteomes" id="UP000016931">
    <property type="component" value="Unassembled WGS sequence"/>
</dbReference>
<dbReference type="PROSITE" id="PS00486">
    <property type="entry name" value="DNA_MISMATCH_REPAIR_2"/>
    <property type="match status" value="1"/>
</dbReference>
<name>M3CZ33_SPHMS</name>
<feature type="compositionally biased region" description="Low complexity" evidence="6">
    <location>
        <begin position="1"/>
        <end position="25"/>
    </location>
</feature>
<protein>
    <submittedName>
        <fullName evidence="8">DNA mismatch repair protein Msh4</fullName>
    </submittedName>
</protein>
<dbReference type="GO" id="GO:0005634">
    <property type="term" value="C:nucleus"/>
    <property type="evidence" value="ECO:0007669"/>
    <property type="project" value="TreeGrafter"/>
</dbReference>
<dbReference type="SUPFAM" id="SSF48334">
    <property type="entry name" value="DNA repair protein MutS, domain III"/>
    <property type="match status" value="1"/>
</dbReference>
<dbReference type="FunFam" id="1.10.1420.10:FF:000013">
    <property type="entry name" value="mutS protein homolog 4"/>
    <property type="match status" value="1"/>
</dbReference>
<evidence type="ECO:0000256" key="2">
    <source>
        <dbReference type="ARBA" id="ARBA00022741"/>
    </source>
</evidence>
<dbReference type="EMBL" id="KB456268">
    <property type="protein sequence ID" value="EMF09919.1"/>
    <property type="molecule type" value="Genomic_DNA"/>
</dbReference>
<keyword evidence="4" id="KW-0238">DNA-binding</keyword>
<evidence type="ECO:0000313" key="9">
    <source>
        <dbReference type="Proteomes" id="UP000016931"/>
    </source>
</evidence>
<dbReference type="GO" id="GO:0140664">
    <property type="term" value="F:ATP-dependent DNA damage sensor activity"/>
    <property type="evidence" value="ECO:0007669"/>
    <property type="project" value="InterPro"/>
</dbReference>
<dbReference type="InterPro" id="IPR027417">
    <property type="entry name" value="P-loop_NTPase"/>
</dbReference>
<accession>M3CZ33</accession>
<evidence type="ECO:0000256" key="1">
    <source>
        <dbReference type="ARBA" id="ARBA00006271"/>
    </source>
</evidence>
<dbReference type="HOGENOM" id="CLU_002472_7_3_1"/>
<dbReference type="InterPro" id="IPR036187">
    <property type="entry name" value="DNA_mismatch_repair_MutS_sf"/>
</dbReference>
<evidence type="ECO:0000313" key="8">
    <source>
        <dbReference type="EMBL" id="EMF09919.1"/>
    </source>
</evidence>
<dbReference type="OMA" id="KMTMLYK"/>
<comment type="similarity">
    <text evidence="1">Belongs to the DNA mismatch repair MutS family.</text>
</comment>
<sequence>MAVPHSRQSTSYSSYSSPASHSTSRQTTTQDISRNTTTGYRQSTRNSLYSTYDYNGTTTESRPRAGAHSVSRPPTARPRTGVSTIGVENQEIICAIAEARGPTPTVGLAFINLDTGEAVLSQFSDSQTYIKSIHKLMVFNPSNICIVSSSAYPKSKLFSIIEDHLDDIGCNMTLLDRKYWAETVGLEYIQQLGFAEDIESIKTAVTGNYYAVCSFAAALKFTELGVMKTFPYHSLRIKYEPSEGSTLIDLSTIKSLELVQNLCNPKSKDCLFGLLGETLTPMGTRLLKSNILQPITNPDTLNKRYDAVEELSTKEDMFFSVRAALKPFLDADRILTQLIIIPVHPTMHTTEQGINNIIMLKQFVTHIKPMWEALAGCRCEMLTEIQRISAPENLETVIDLISSTINEDTMYAKQPLDLRNSRTYAVKSGVNGLLDVARQTYKESMTDALQHIDDTCKEHKLPLQTKYSNDRGFYLRLRVEELEDRNMPPVFVNVYRRKDIIECQTMELIKRNQKISDAHTEVLLMSDESIKVLTDNIREHMSGLFKVCECVAMLDMLAALAHVASSQDYSRPALSKTLAIRAGRHPIREKIHNTKYIPNDVYATQQTRFQIITGCNMSGKSTYIRSVALMTIMAQIGSFVPAQYAAFPIIQQLFARVSMDDSIEANVSTFAAEMREAAFILKNINRHSMVIVDELGRGTSTRDGIGIAIAIAEALVQSRALVWFATHFRDLSTILAERNGVVNLHLSVKISHSRMEMLYKIASGTVTEEHYGLTLAKILPLPSDVIEHAERVSHILEAQVKRRKEHSLGVVHARRRKLLLNLVEHLNQARDGTMSEENLKKWLVDLQIEFINRMSALDREATKIQQGLGEEDEVSLDGNDDEGIVANESASRGTVVGSHNIGSPYIEDDYMREDEDDDANDDKETRPPTSNFATE</sequence>
<keyword evidence="3" id="KW-0067">ATP-binding</keyword>
<keyword evidence="5" id="KW-0469">Meiosis</keyword>
<dbReference type="AlphaFoldDB" id="M3CZ33"/>
<evidence type="ECO:0000256" key="6">
    <source>
        <dbReference type="SAM" id="MobiDB-lite"/>
    </source>
</evidence>
<dbReference type="InterPro" id="IPR000432">
    <property type="entry name" value="DNA_mismatch_repair_MutS_C"/>
</dbReference>
<dbReference type="Pfam" id="PF05190">
    <property type="entry name" value="MutS_IV"/>
    <property type="match status" value="1"/>
</dbReference>
<reference evidence="8 9" key="1">
    <citation type="journal article" date="2012" name="PLoS Pathog.">
        <title>Diverse lifestyles and strategies of plant pathogenesis encoded in the genomes of eighteen Dothideomycetes fungi.</title>
        <authorList>
            <person name="Ohm R.A."/>
            <person name="Feau N."/>
            <person name="Henrissat B."/>
            <person name="Schoch C.L."/>
            <person name="Horwitz B.A."/>
            <person name="Barry K.W."/>
            <person name="Condon B.J."/>
            <person name="Copeland A.C."/>
            <person name="Dhillon B."/>
            <person name="Glaser F."/>
            <person name="Hesse C.N."/>
            <person name="Kosti I."/>
            <person name="LaButti K."/>
            <person name="Lindquist E.A."/>
            <person name="Lucas S."/>
            <person name="Salamov A.A."/>
            <person name="Bradshaw R.E."/>
            <person name="Ciuffetti L."/>
            <person name="Hamelin R.C."/>
            <person name="Kema G.H.J."/>
            <person name="Lawrence C."/>
            <person name="Scott J.A."/>
            <person name="Spatafora J.W."/>
            <person name="Turgeon B.G."/>
            <person name="de Wit P.J.G.M."/>
            <person name="Zhong S."/>
            <person name="Goodwin S.B."/>
            <person name="Grigoriev I.V."/>
        </authorList>
    </citation>
    <scope>NUCLEOTIDE SEQUENCE [LARGE SCALE GENOMIC DNA]</scope>
    <source>
        <strain evidence="8 9">SO2202</strain>
    </source>
</reference>
<dbReference type="GO" id="GO:0006298">
    <property type="term" value="P:mismatch repair"/>
    <property type="evidence" value="ECO:0007669"/>
    <property type="project" value="InterPro"/>
</dbReference>
<dbReference type="InterPro" id="IPR007696">
    <property type="entry name" value="DNA_mismatch_repair_MutS_core"/>
</dbReference>
<feature type="compositionally biased region" description="Acidic residues" evidence="6">
    <location>
        <begin position="869"/>
        <end position="883"/>
    </location>
</feature>
<proteinExistence type="inferred from homology"/>
<dbReference type="GO" id="GO:0005524">
    <property type="term" value="F:ATP binding"/>
    <property type="evidence" value="ECO:0007669"/>
    <property type="project" value="UniProtKB-KW"/>
</dbReference>
<dbReference type="Gene3D" id="3.40.50.300">
    <property type="entry name" value="P-loop containing nucleotide triphosphate hydrolases"/>
    <property type="match status" value="1"/>
</dbReference>
<evidence type="ECO:0000256" key="3">
    <source>
        <dbReference type="ARBA" id="ARBA00022840"/>
    </source>
</evidence>
<dbReference type="Pfam" id="PF05188">
    <property type="entry name" value="MutS_II"/>
    <property type="match status" value="1"/>
</dbReference>
<dbReference type="OrthoDB" id="276261at2759"/>
<gene>
    <name evidence="8" type="ORF">SEPMUDRAFT_70864</name>
</gene>
<feature type="region of interest" description="Disordered" evidence="6">
    <location>
        <begin position="867"/>
        <end position="935"/>
    </location>
</feature>
<dbReference type="SMART" id="SM00533">
    <property type="entry name" value="MUTSd"/>
    <property type="match status" value="1"/>
</dbReference>
<dbReference type="FunFam" id="3.40.50.300:FF:002054">
    <property type="entry name" value="DNA mismatch repair protein MSH4"/>
    <property type="match status" value="1"/>
</dbReference>
<evidence type="ECO:0000256" key="4">
    <source>
        <dbReference type="ARBA" id="ARBA00023125"/>
    </source>
</evidence>
<dbReference type="Pfam" id="PF00488">
    <property type="entry name" value="MutS_V"/>
    <property type="match status" value="1"/>
</dbReference>
<dbReference type="eggNOG" id="KOG0220">
    <property type="taxonomic scope" value="Eukaryota"/>
</dbReference>
<dbReference type="Gene3D" id="1.10.1420.10">
    <property type="match status" value="2"/>
</dbReference>
<dbReference type="SMART" id="SM00534">
    <property type="entry name" value="MUTSac"/>
    <property type="match status" value="1"/>
</dbReference>
<feature type="compositionally biased region" description="Polar residues" evidence="6">
    <location>
        <begin position="26"/>
        <end position="60"/>
    </location>
</feature>
<dbReference type="PANTHER" id="PTHR11361:SF21">
    <property type="entry name" value="MUTS PROTEIN HOMOLOG 4"/>
    <property type="match status" value="1"/>
</dbReference>
<dbReference type="InterPro" id="IPR045076">
    <property type="entry name" value="MutS"/>
</dbReference>
<dbReference type="InterPro" id="IPR036678">
    <property type="entry name" value="MutS_con_dom_sf"/>
</dbReference>
<dbReference type="GO" id="GO:0007131">
    <property type="term" value="P:reciprocal meiotic recombination"/>
    <property type="evidence" value="ECO:0007669"/>
    <property type="project" value="TreeGrafter"/>
</dbReference>
<organism evidence="8 9">
    <name type="scientific">Sphaerulina musiva (strain SO2202)</name>
    <name type="common">Poplar stem canker fungus</name>
    <name type="synonym">Septoria musiva</name>
    <dbReference type="NCBI Taxonomy" id="692275"/>
    <lineage>
        <taxon>Eukaryota</taxon>
        <taxon>Fungi</taxon>
        <taxon>Dikarya</taxon>
        <taxon>Ascomycota</taxon>
        <taxon>Pezizomycotina</taxon>
        <taxon>Dothideomycetes</taxon>
        <taxon>Dothideomycetidae</taxon>
        <taxon>Mycosphaerellales</taxon>
        <taxon>Mycosphaerellaceae</taxon>
        <taxon>Sphaerulina</taxon>
    </lineage>
</organism>
<evidence type="ECO:0000259" key="7">
    <source>
        <dbReference type="PROSITE" id="PS00486"/>
    </source>
</evidence>
<feature type="compositionally biased region" description="Acidic residues" evidence="6">
    <location>
        <begin position="906"/>
        <end position="921"/>
    </location>
</feature>
<dbReference type="InterPro" id="IPR007861">
    <property type="entry name" value="DNA_mismatch_repair_MutS_clamp"/>
</dbReference>
<dbReference type="InterPro" id="IPR007860">
    <property type="entry name" value="DNA_mmatch_repair_MutS_con_dom"/>
</dbReference>
<dbReference type="GO" id="GO:0030983">
    <property type="term" value="F:mismatched DNA binding"/>
    <property type="evidence" value="ECO:0007669"/>
    <property type="project" value="InterPro"/>
</dbReference>
<keyword evidence="9" id="KW-1185">Reference proteome</keyword>
<feature type="domain" description="DNA mismatch repair proteins mutS family" evidence="7">
    <location>
        <begin position="688"/>
        <end position="704"/>
    </location>
</feature>
<dbReference type="STRING" id="692275.M3CZ33"/>
<dbReference type="SUPFAM" id="SSF53150">
    <property type="entry name" value="DNA repair protein MutS, domain II"/>
    <property type="match status" value="1"/>
</dbReference>
<dbReference type="PANTHER" id="PTHR11361">
    <property type="entry name" value="DNA MISMATCH REPAIR PROTEIN MUTS FAMILY MEMBER"/>
    <property type="match status" value="1"/>
</dbReference>
<dbReference type="GeneID" id="27907054"/>
<dbReference type="SUPFAM" id="SSF52540">
    <property type="entry name" value="P-loop containing nucleoside triphosphate hydrolases"/>
    <property type="match status" value="1"/>
</dbReference>
<feature type="region of interest" description="Disordered" evidence="6">
    <location>
        <begin position="1"/>
        <end position="83"/>
    </location>
</feature>
<dbReference type="Pfam" id="PF05192">
    <property type="entry name" value="MutS_III"/>
    <property type="match status" value="1"/>
</dbReference>